<name>A0A9P4PF19_9PLEO</name>
<proteinExistence type="predicted"/>
<dbReference type="Proteomes" id="UP000799764">
    <property type="component" value="Unassembled WGS sequence"/>
</dbReference>
<evidence type="ECO:0000313" key="3">
    <source>
        <dbReference type="Proteomes" id="UP000799764"/>
    </source>
</evidence>
<feature type="transmembrane region" description="Helical" evidence="1">
    <location>
        <begin position="7"/>
        <end position="25"/>
    </location>
</feature>
<keyword evidence="1" id="KW-1133">Transmembrane helix</keyword>
<evidence type="ECO:0000313" key="2">
    <source>
        <dbReference type="EMBL" id="KAF2441978.1"/>
    </source>
</evidence>
<reference evidence="2" key="1">
    <citation type="journal article" date="2020" name="Stud. Mycol.">
        <title>101 Dothideomycetes genomes: a test case for predicting lifestyles and emergence of pathogens.</title>
        <authorList>
            <person name="Haridas S."/>
            <person name="Albert R."/>
            <person name="Binder M."/>
            <person name="Bloem J."/>
            <person name="Labutti K."/>
            <person name="Salamov A."/>
            <person name="Andreopoulos B."/>
            <person name="Baker S."/>
            <person name="Barry K."/>
            <person name="Bills G."/>
            <person name="Bluhm B."/>
            <person name="Cannon C."/>
            <person name="Castanera R."/>
            <person name="Culley D."/>
            <person name="Daum C."/>
            <person name="Ezra D."/>
            <person name="Gonzalez J."/>
            <person name="Henrissat B."/>
            <person name="Kuo A."/>
            <person name="Liang C."/>
            <person name="Lipzen A."/>
            <person name="Lutzoni F."/>
            <person name="Magnuson J."/>
            <person name="Mondo S."/>
            <person name="Nolan M."/>
            <person name="Ohm R."/>
            <person name="Pangilinan J."/>
            <person name="Park H.-J."/>
            <person name="Ramirez L."/>
            <person name="Alfaro M."/>
            <person name="Sun H."/>
            <person name="Tritt A."/>
            <person name="Yoshinaga Y."/>
            <person name="Zwiers L.-H."/>
            <person name="Turgeon B."/>
            <person name="Goodwin S."/>
            <person name="Spatafora J."/>
            <person name="Crous P."/>
            <person name="Grigoriev I."/>
        </authorList>
    </citation>
    <scope>NUCLEOTIDE SEQUENCE</scope>
    <source>
        <strain evidence="2">CBS 690.94</strain>
    </source>
</reference>
<feature type="transmembrane region" description="Helical" evidence="1">
    <location>
        <begin position="99"/>
        <end position="122"/>
    </location>
</feature>
<evidence type="ECO:0000256" key="1">
    <source>
        <dbReference type="SAM" id="Phobius"/>
    </source>
</evidence>
<accession>A0A9P4PF19</accession>
<keyword evidence="3" id="KW-1185">Reference proteome</keyword>
<comment type="caution">
    <text evidence="2">The sequence shown here is derived from an EMBL/GenBank/DDBJ whole genome shotgun (WGS) entry which is preliminary data.</text>
</comment>
<sequence length="232" mass="25588">MDVASKLDTLAAVMTTIVMIIVSTSKLLRTSAISRGIVATMSLEQLDDMDLATPNTLQELEAGFRLVVPLTLGAMFYADVASQWIKELGPQSALAKDAILSYSVPTCVGILSGLFGVFSYPFDALIIARGLTTLHQIESDPNIFTRLTPLMHMTDYAFVLGKWALFCLIEGRFLLFADIFSFLVASFVYMAAQVQGWGRFEQMMANPRPRVIMDELRQMLEASGARNNEGAR</sequence>
<feature type="transmembrane region" description="Helical" evidence="1">
    <location>
        <begin position="62"/>
        <end position="78"/>
    </location>
</feature>
<keyword evidence="1" id="KW-0472">Membrane</keyword>
<organism evidence="2 3">
    <name type="scientific">Karstenula rhodostoma CBS 690.94</name>
    <dbReference type="NCBI Taxonomy" id="1392251"/>
    <lineage>
        <taxon>Eukaryota</taxon>
        <taxon>Fungi</taxon>
        <taxon>Dikarya</taxon>
        <taxon>Ascomycota</taxon>
        <taxon>Pezizomycotina</taxon>
        <taxon>Dothideomycetes</taxon>
        <taxon>Pleosporomycetidae</taxon>
        <taxon>Pleosporales</taxon>
        <taxon>Massarineae</taxon>
        <taxon>Didymosphaeriaceae</taxon>
        <taxon>Karstenula</taxon>
    </lineage>
</organism>
<gene>
    <name evidence="2" type="ORF">P171DRAFT_522891</name>
</gene>
<dbReference type="AlphaFoldDB" id="A0A9P4PF19"/>
<feature type="transmembrane region" description="Helical" evidence="1">
    <location>
        <begin position="173"/>
        <end position="192"/>
    </location>
</feature>
<keyword evidence="1" id="KW-0812">Transmembrane</keyword>
<dbReference type="EMBL" id="MU001504">
    <property type="protein sequence ID" value="KAF2441978.1"/>
    <property type="molecule type" value="Genomic_DNA"/>
</dbReference>
<protein>
    <submittedName>
        <fullName evidence="2">Uncharacterized protein</fullName>
    </submittedName>
</protein>